<sequence length="69" mass="7094">MTSEAGWEPCGVPKRVREGVAGVRGGGEASDWFSADAGPKSSSRGVDNTPKRIMVPPLRQGAGKAGRAV</sequence>
<feature type="region of interest" description="Disordered" evidence="1">
    <location>
        <begin position="1"/>
        <end position="69"/>
    </location>
</feature>
<gene>
    <name evidence="2" type="ORF">GCM10010307_67820</name>
</gene>
<evidence type="ECO:0000313" key="2">
    <source>
        <dbReference type="EMBL" id="GAA2655103.1"/>
    </source>
</evidence>
<evidence type="ECO:0000256" key="1">
    <source>
        <dbReference type="SAM" id="MobiDB-lite"/>
    </source>
</evidence>
<dbReference type="EMBL" id="BAAASJ010000104">
    <property type="protein sequence ID" value="GAA2655103.1"/>
    <property type="molecule type" value="Genomic_DNA"/>
</dbReference>
<reference evidence="3" key="1">
    <citation type="journal article" date="2019" name="Int. J. Syst. Evol. Microbiol.">
        <title>The Global Catalogue of Microorganisms (GCM) 10K type strain sequencing project: providing services to taxonomists for standard genome sequencing and annotation.</title>
        <authorList>
            <consortium name="The Broad Institute Genomics Platform"/>
            <consortium name="The Broad Institute Genome Sequencing Center for Infectious Disease"/>
            <person name="Wu L."/>
            <person name="Ma J."/>
        </authorList>
    </citation>
    <scope>NUCLEOTIDE SEQUENCE [LARGE SCALE GENOMIC DNA]</scope>
    <source>
        <strain evidence="3">JCM 4524</strain>
    </source>
</reference>
<accession>A0ABP6DZY0</accession>
<protein>
    <submittedName>
        <fullName evidence="2">Uncharacterized protein</fullName>
    </submittedName>
</protein>
<evidence type="ECO:0000313" key="3">
    <source>
        <dbReference type="Proteomes" id="UP001500151"/>
    </source>
</evidence>
<proteinExistence type="predicted"/>
<name>A0ABP6DZY0_9ACTN</name>
<keyword evidence="3" id="KW-1185">Reference proteome</keyword>
<dbReference type="Proteomes" id="UP001500151">
    <property type="component" value="Unassembled WGS sequence"/>
</dbReference>
<organism evidence="2 3">
    <name type="scientific">Streptomyces vastus</name>
    <dbReference type="NCBI Taxonomy" id="285451"/>
    <lineage>
        <taxon>Bacteria</taxon>
        <taxon>Bacillati</taxon>
        <taxon>Actinomycetota</taxon>
        <taxon>Actinomycetes</taxon>
        <taxon>Kitasatosporales</taxon>
        <taxon>Streptomycetaceae</taxon>
        <taxon>Streptomyces</taxon>
    </lineage>
</organism>
<comment type="caution">
    <text evidence="2">The sequence shown here is derived from an EMBL/GenBank/DDBJ whole genome shotgun (WGS) entry which is preliminary data.</text>
</comment>